<dbReference type="GO" id="GO:0016740">
    <property type="term" value="F:transferase activity"/>
    <property type="evidence" value="ECO:0007669"/>
    <property type="project" value="UniProtKB-KW"/>
</dbReference>
<dbReference type="InterPro" id="IPR000905">
    <property type="entry name" value="Gcp-like_dom"/>
</dbReference>
<dbReference type="PANTHER" id="PTHR11735">
    <property type="entry name" value="TRNA N6-ADENOSINE THREONYLCARBAMOYLTRANSFERASE"/>
    <property type="match status" value="1"/>
</dbReference>
<protein>
    <submittedName>
        <fullName evidence="2">tRNA (Adenosine(37)-N6)-threonylcarbamoyltransferase complex dimerization subunit type 1 TsaB</fullName>
    </submittedName>
</protein>
<evidence type="ECO:0000259" key="1">
    <source>
        <dbReference type="Pfam" id="PF00814"/>
    </source>
</evidence>
<dbReference type="Proteomes" id="UP000251341">
    <property type="component" value="Unassembled WGS sequence"/>
</dbReference>
<gene>
    <name evidence="2" type="ORF">B9Z44_06785</name>
</gene>
<dbReference type="InterPro" id="IPR043129">
    <property type="entry name" value="ATPase_NBD"/>
</dbReference>
<sequence>MHNNQWLALETSTDTLSLAVARGTHTWTHTSAGGALTSTHMIPQTLALLKEAGLALADLQAVVFGRGPGAFTGLRTACSVAQGLAFGADLPVLPIDTLLALAEEARAASVAPVTRVLTVMDARMEQVYVAAYEFTPNAADVTPPNADDTNQMQGTWRCVQAPDLHSPESLHWPAEWSQDSFIAAGNAWPVYVGRWPTAFTAPQVTALPTAAALLRLAPAAWAAGAAVPPEEALPLYIRDKVAQTTDERMQIKAQQAEQLAQAAAPTITP</sequence>
<name>A0A315EQ01_9BURK</name>
<feature type="domain" description="Gcp-like" evidence="1">
    <location>
        <begin position="41"/>
        <end position="192"/>
    </location>
</feature>
<dbReference type="Gene3D" id="3.30.420.40">
    <property type="match status" value="2"/>
</dbReference>
<proteinExistence type="predicted"/>
<dbReference type="Pfam" id="PF00814">
    <property type="entry name" value="TsaD"/>
    <property type="match status" value="1"/>
</dbReference>
<evidence type="ECO:0000313" key="2">
    <source>
        <dbReference type="EMBL" id="PUE59299.1"/>
    </source>
</evidence>
<dbReference type="NCBIfam" id="TIGR03725">
    <property type="entry name" value="T6A_YeaZ"/>
    <property type="match status" value="1"/>
</dbReference>
<dbReference type="RefSeq" id="WP_108402013.1">
    <property type="nucleotide sequence ID" value="NZ_NESP01000001.1"/>
</dbReference>
<comment type="caution">
    <text evidence="2">The sequence shown here is derived from an EMBL/GenBank/DDBJ whole genome shotgun (WGS) entry which is preliminary data.</text>
</comment>
<organism evidence="2 3">
    <name type="scientific">Limnohabitans curvus</name>
    <dbReference type="NCBI Taxonomy" id="323423"/>
    <lineage>
        <taxon>Bacteria</taxon>
        <taxon>Pseudomonadati</taxon>
        <taxon>Pseudomonadota</taxon>
        <taxon>Betaproteobacteria</taxon>
        <taxon>Burkholderiales</taxon>
        <taxon>Comamonadaceae</taxon>
        <taxon>Limnohabitans</taxon>
    </lineage>
</organism>
<dbReference type="AlphaFoldDB" id="A0A315EQ01"/>
<dbReference type="PANTHER" id="PTHR11735:SF11">
    <property type="entry name" value="TRNA THREONYLCARBAMOYLADENOSINE BIOSYNTHESIS PROTEIN TSAB"/>
    <property type="match status" value="1"/>
</dbReference>
<keyword evidence="3" id="KW-1185">Reference proteome</keyword>
<dbReference type="GO" id="GO:0002949">
    <property type="term" value="P:tRNA threonylcarbamoyladenosine modification"/>
    <property type="evidence" value="ECO:0007669"/>
    <property type="project" value="InterPro"/>
</dbReference>
<keyword evidence="2" id="KW-0808">Transferase</keyword>
<dbReference type="GO" id="GO:0005829">
    <property type="term" value="C:cytosol"/>
    <property type="evidence" value="ECO:0007669"/>
    <property type="project" value="TreeGrafter"/>
</dbReference>
<dbReference type="InterPro" id="IPR022496">
    <property type="entry name" value="T6A_TsaB"/>
</dbReference>
<dbReference type="SUPFAM" id="SSF53067">
    <property type="entry name" value="Actin-like ATPase domain"/>
    <property type="match status" value="2"/>
</dbReference>
<evidence type="ECO:0000313" key="3">
    <source>
        <dbReference type="Proteomes" id="UP000251341"/>
    </source>
</evidence>
<accession>A0A315EQ01</accession>
<reference evidence="2 3" key="1">
    <citation type="submission" date="2017-04" db="EMBL/GenBank/DDBJ databases">
        <title>Unexpected and diverse lifestyles within the genus Limnohabitans.</title>
        <authorList>
            <person name="Kasalicky V."/>
            <person name="Mehrshad M."/>
            <person name="Andrei S.-A."/>
            <person name="Salcher M."/>
            <person name="Kratochvilova H."/>
            <person name="Simek K."/>
            <person name="Ghai R."/>
        </authorList>
    </citation>
    <scope>NUCLEOTIDE SEQUENCE [LARGE SCALE GENOMIC DNA]</scope>
    <source>
        <strain evidence="2 3">MWH-C5</strain>
    </source>
</reference>
<dbReference type="EMBL" id="NESP01000001">
    <property type="protein sequence ID" value="PUE59299.1"/>
    <property type="molecule type" value="Genomic_DNA"/>
</dbReference>